<evidence type="ECO:0000259" key="14">
    <source>
        <dbReference type="Pfam" id="PF02163"/>
    </source>
</evidence>
<keyword evidence="11" id="KW-0482">Metalloprotease</keyword>
<feature type="transmembrane region" description="Helical" evidence="13">
    <location>
        <begin position="177"/>
        <end position="202"/>
    </location>
</feature>
<evidence type="ECO:0000256" key="10">
    <source>
        <dbReference type="ARBA" id="ARBA00022989"/>
    </source>
</evidence>
<evidence type="ECO:0000256" key="3">
    <source>
        <dbReference type="ARBA" id="ARBA00007931"/>
    </source>
</evidence>
<feature type="transmembrane region" description="Helical" evidence="13">
    <location>
        <begin position="51"/>
        <end position="72"/>
    </location>
</feature>
<comment type="caution">
    <text evidence="15">The sequence shown here is derived from an EMBL/GenBank/DDBJ whole genome shotgun (WGS) entry which is preliminary data.</text>
</comment>
<dbReference type="PANTHER" id="PTHR35864">
    <property type="entry name" value="ZINC METALLOPROTEASE MJ0611-RELATED"/>
    <property type="match status" value="1"/>
</dbReference>
<keyword evidence="7" id="KW-0479">Metal-binding</keyword>
<keyword evidence="9" id="KW-0862">Zinc</keyword>
<keyword evidence="12 13" id="KW-0472">Membrane</keyword>
<reference evidence="16" key="1">
    <citation type="submission" date="2017-09" db="EMBL/GenBank/DDBJ databases">
        <title>Depth-based differentiation of microbial function through sediment-hosted aquifers and enrichment of novel symbionts in the deep terrestrial subsurface.</title>
        <authorList>
            <person name="Probst A.J."/>
            <person name="Ladd B."/>
            <person name="Jarett J.K."/>
            <person name="Geller-Mcgrath D.E."/>
            <person name="Sieber C.M.K."/>
            <person name="Emerson J.B."/>
            <person name="Anantharaman K."/>
            <person name="Thomas B.C."/>
            <person name="Malmstrom R."/>
            <person name="Stieglmeier M."/>
            <person name="Klingl A."/>
            <person name="Woyke T."/>
            <person name="Ryan C.M."/>
            <person name="Banfield J.F."/>
        </authorList>
    </citation>
    <scope>NUCLEOTIDE SEQUENCE [LARGE SCALE GENOMIC DNA]</scope>
</reference>
<feature type="transmembrane region" description="Helical" evidence="13">
    <location>
        <begin position="124"/>
        <end position="145"/>
    </location>
</feature>
<dbReference type="CDD" id="cd06158">
    <property type="entry name" value="S2P-M50_like_1"/>
    <property type="match status" value="1"/>
</dbReference>
<dbReference type="Proteomes" id="UP000229056">
    <property type="component" value="Unassembled WGS sequence"/>
</dbReference>
<evidence type="ECO:0000256" key="1">
    <source>
        <dbReference type="ARBA" id="ARBA00001947"/>
    </source>
</evidence>
<dbReference type="InterPro" id="IPR008915">
    <property type="entry name" value="Peptidase_M50"/>
</dbReference>
<dbReference type="InterPro" id="IPR044537">
    <property type="entry name" value="Rip2-like"/>
</dbReference>
<feature type="transmembrane region" description="Helical" evidence="13">
    <location>
        <begin position="92"/>
        <end position="112"/>
    </location>
</feature>
<dbReference type="GO" id="GO:0008237">
    <property type="term" value="F:metallopeptidase activity"/>
    <property type="evidence" value="ECO:0007669"/>
    <property type="project" value="UniProtKB-KW"/>
</dbReference>
<evidence type="ECO:0000313" key="15">
    <source>
        <dbReference type="EMBL" id="PIS05717.1"/>
    </source>
</evidence>
<evidence type="ECO:0000256" key="8">
    <source>
        <dbReference type="ARBA" id="ARBA00022801"/>
    </source>
</evidence>
<dbReference type="EMBL" id="PEZY01000012">
    <property type="protein sequence ID" value="PIS05717.1"/>
    <property type="molecule type" value="Genomic_DNA"/>
</dbReference>
<dbReference type="InterPro" id="IPR052348">
    <property type="entry name" value="Metallopeptidase_M50B"/>
</dbReference>
<proteinExistence type="inferred from homology"/>
<dbReference type="GO" id="GO:0006508">
    <property type="term" value="P:proteolysis"/>
    <property type="evidence" value="ECO:0007669"/>
    <property type="project" value="UniProtKB-KW"/>
</dbReference>
<evidence type="ECO:0000256" key="12">
    <source>
        <dbReference type="ARBA" id="ARBA00023136"/>
    </source>
</evidence>
<keyword evidence="6 13" id="KW-0812">Transmembrane</keyword>
<feature type="domain" description="Peptidase M50" evidence="14">
    <location>
        <begin position="17"/>
        <end position="173"/>
    </location>
</feature>
<comment type="similarity">
    <text evidence="3">Belongs to the peptidase M50B family.</text>
</comment>
<name>A0A2H0W368_9BACT</name>
<keyword evidence="8" id="KW-0378">Hydrolase</keyword>
<gene>
    <name evidence="15" type="ORF">COT80_03015</name>
</gene>
<keyword evidence="5 15" id="KW-0645">Protease</keyword>
<protein>
    <submittedName>
        <fullName evidence="15">Site-2 protease family protein</fullName>
    </submittedName>
</protein>
<keyword evidence="4" id="KW-1003">Cell membrane</keyword>
<evidence type="ECO:0000256" key="7">
    <source>
        <dbReference type="ARBA" id="ARBA00022723"/>
    </source>
</evidence>
<evidence type="ECO:0000256" key="11">
    <source>
        <dbReference type="ARBA" id="ARBA00023049"/>
    </source>
</evidence>
<comment type="cofactor">
    <cofactor evidence="1">
        <name>Zn(2+)</name>
        <dbReference type="ChEBI" id="CHEBI:29105"/>
    </cofactor>
</comment>
<keyword evidence="10 13" id="KW-1133">Transmembrane helix</keyword>
<evidence type="ECO:0000256" key="4">
    <source>
        <dbReference type="ARBA" id="ARBA00022475"/>
    </source>
</evidence>
<dbReference type="GO" id="GO:0046872">
    <property type="term" value="F:metal ion binding"/>
    <property type="evidence" value="ECO:0007669"/>
    <property type="project" value="UniProtKB-KW"/>
</dbReference>
<evidence type="ECO:0000256" key="5">
    <source>
        <dbReference type="ARBA" id="ARBA00022670"/>
    </source>
</evidence>
<dbReference type="GO" id="GO:0005886">
    <property type="term" value="C:plasma membrane"/>
    <property type="evidence" value="ECO:0007669"/>
    <property type="project" value="UniProtKB-SubCell"/>
</dbReference>
<evidence type="ECO:0000256" key="13">
    <source>
        <dbReference type="SAM" id="Phobius"/>
    </source>
</evidence>
<evidence type="ECO:0000256" key="9">
    <source>
        <dbReference type="ARBA" id="ARBA00022833"/>
    </source>
</evidence>
<evidence type="ECO:0000256" key="2">
    <source>
        <dbReference type="ARBA" id="ARBA00004651"/>
    </source>
</evidence>
<sequence>MPINWLFSEPILFISWIVAILVTLTIHEFSHAATAKYFGDNTAEDMGRVSLNPIAHIDPIGFAMLLFIGFGWAKPVPVNPYNLRNHRLSSALVSLAGPASNLVAAIVFSVMLSILTPILGPQNMLVNFLFLLILVNVILMVFNLIPIPPLDGSKVLFSILPDKYNNFKEKFSINGPFILISLVLLDSLLNLNIFSKLFGYVLDILTRFL</sequence>
<evidence type="ECO:0000313" key="16">
    <source>
        <dbReference type="Proteomes" id="UP000229056"/>
    </source>
</evidence>
<dbReference type="AlphaFoldDB" id="A0A2H0W368"/>
<dbReference type="Pfam" id="PF02163">
    <property type="entry name" value="Peptidase_M50"/>
    <property type="match status" value="1"/>
</dbReference>
<accession>A0A2H0W368</accession>
<feature type="transmembrane region" description="Helical" evidence="13">
    <location>
        <begin position="12"/>
        <end position="30"/>
    </location>
</feature>
<evidence type="ECO:0000256" key="6">
    <source>
        <dbReference type="ARBA" id="ARBA00022692"/>
    </source>
</evidence>
<organism evidence="15 16">
    <name type="scientific">Candidatus Buchananbacteria bacterium CG10_big_fil_rev_8_21_14_0_10_33_19</name>
    <dbReference type="NCBI Taxonomy" id="1974525"/>
    <lineage>
        <taxon>Bacteria</taxon>
        <taxon>Candidatus Buchananiibacteriota</taxon>
    </lineage>
</organism>
<comment type="subcellular location">
    <subcellularLocation>
        <location evidence="2">Cell membrane</location>
        <topology evidence="2">Multi-pass membrane protein</topology>
    </subcellularLocation>
</comment>
<dbReference type="PANTHER" id="PTHR35864:SF1">
    <property type="entry name" value="ZINC METALLOPROTEASE YWHC-RELATED"/>
    <property type="match status" value="1"/>
</dbReference>